<feature type="active site" evidence="5">
    <location>
        <position position="158"/>
    </location>
</feature>
<dbReference type="Gene3D" id="3.90.120.10">
    <property type="entry name" value="DNA Methylase, subunit A, domain 2"/>
    <property type="match status" value="1"/>
</dbReference>
<dbReference type="GO" id="GO:0003677">
    <property type="term" value="F:DNA binding"/>
    <property type="evidence" value="ECO:0007669"/>
    <property type="project" value="TreeGrafter"/>
</dbReference>
<dbReference type="PROSITE" id="PS00094">
    <property type="entry name" value="C5_MTASE_1"/>
    <property type="match status" value="1"/>
</dbReference>
<comment type="catalytic activity">
    <reaction evidence="7">
        <text>a 2'-deoxycytidine in DNA + S-adenosyl-L-methionine = a 5-methyl-2'-deoxycytidine in DNA + S-adenosyl-L-homocysteine + H(+)</text>
        <dbReference type="Rhea" id="RHEA:13681"/>
        <dbReference type="Rhea" id="RHEA-COMP:11369"/>
        <dbReference type="Rhea" id="RHEA-COMP:11370"/>
        <dbReference type="ChEBI" id="CHEBI:15378"/>
        <dbReference type="ChEBI" id="CHEBI:57856"/>
        <dbReference type="ChEBI" id="CHEBI:59789"/>
        <dbReference type="ChEBI" id="CHEBI:85452"/>
        <dbReference type="ChEBI" id="CHEBI:85454"/>
        <dbReference type="EC" id="2.1.1.37"/>
    </reaction>
</comment>
<keyword evidence="10" id="KW-1185">Reference proteome</keyword>
<feature type="region of interest" description="Disordered" evidence="8">
    <location>
        <begin position="1"/>
        <end position="80"/>
    </location>
</feature>
<dbReference type="PRINTS" id="PR00105">
    <property type="entry name" value="C5METTRFRASE"/>
</dbReference>
<organism evidence="9 10">
    <name type="scientific">Actinoalloteichus fjordicus</name>
    <dbReference type="NCBI Taxonomy" id="1612552"/>
    <lineage>
        <taxon>Bacteria</taxon>
        <taxon>Bacillati</taxon>
        <taxon>Actinomycetota</taxon>
        <taxon>Actinomycetes</taxon>
        <taxon>Pseudonocardiales</taxon>
        <taxon>Pseudonocardiaceae</taxon>
        <taxon>Actinoalloteichus</taxon>
    </lineage>
</organism>
<dbReference type="NCBIfam" id="TIGR00675">
    <property type="entry name" value="dcm"/>
    <property type="match status" value="1"/>
</dbReference>
<dbReference type="Gene3D" id="3.40.50.150">
    <property type="entry name" value="Vaccinia Virus protein VP39"/>
    <property type="match status" value="1"/>
</dbReference>
<dbReference type="InterPro" id="IPR050390">
    <property type="entry name" value="C5-Methyltransferase"/>
</dbReference>
<dbReference type="REBASE" id="182258">
    <property type="entry name" value="M.Asp1277ORF13955P"/>
</dbReference>
<comment type="similarity">
    <text evidence="5 6">Belongs to the class I-like SAM-binding methyltransferase superfamily. C5-methyltransferase family.</text>
</comment>
<evidence type="ECO:0000256" key="7">
    <source>
        <dbReference type="RuleBase" id="RU000417"/>
    </source>
</evidence>
<dbReference type="PROSITE" id="PS51679">
    <property type="entry name" value="SAM_MT_C5"/>
    <property type="match status" value="1"/>
</dbReference>
<keyword evidence="3 5" id="KW-0949">S-adenosyl-L-methionine</keyword>
<evidence type="ECO:0000256" key="8">
    <source>
        <dbReference type="SAM" id="MobiDB-lite"/>
    </source>
</evidence>
<keyword evidence="4" id="KW-0680">Restriction system</keyword>
<dbReference type="InterPro" id="IPR029063">
    <property type="entry name" value="SAM-dependent_MTases_sf"/>
</dbReference>
<keyword evidence="1 5" id="KW-0489">Methyltransferase</keyword>
<protein>
    <recommendedName>
        <fullName evidence="7">Cytosine-specific methyltransferase</fullName>
        <ecNumber evidence="7">2.1.1.37</ecNumber>
    </recommendedName>
</protein>
<dbReference type="GO" id="GO:0003886">
    <property type="term" value="F:DNA (cytosine-5-)-methyltransferase activity"/>
    <property type="evidence" value="ECO:0007669"/>
    <property type="project" value="UniProtKB-EC"/>
</dbReference>
<proteinExistence type="inferred from homology"/>
<reference evidence="10" key="1">
    <citation type="submission" date="2016-06" db="EMBL/GenBank/DDBJ databases">
        <title>Complete genome sequence of Actinoalloteichus fjordicus DSM 46855 (=ADI127-17), type strain of the new species Actinoalloteichus fjordicus.</title>
        <authorList>
            <person name="Ruckert C."/>
            <person name="Nouioui I."/>
            <person name="Willmese J."/>
            <person name="van Wezel G."/>
            <person name="Klenk H.-P."/>
            <person name="Kalinowski J."/>
            <person name="Zotchev S.B."/>
        </authorList>
    </citation>
    <scope>NUCLEOTIDE SEQUENCE [LARGE SCALE GENOMIC DNA]</scope>
    <source>
        <strain evidence="10">ADI127-7</strain>
    </source>
</reference>
<dbReference type="GO" id="GO:0009307">
    <property type="term" value="P:DNA restriction-modification system"/>
    <property type="evidence" value="ECO:0007669"/>
    <property type="project" value="UniProtKB-KW"/>
</dbReference>
<dbReference type="EMBL" id="CP016076">
    <property type="protein sequence ID" value="APU14849.1"/>
    <property type="molecule type" value="Genomic_DNA"/>
</dbReference>
<dbReference type="InterPro" id="IPR018117">
    <property type="entry name" value="C5_DNA_meth_AS"/>
</dbReference>
<evidence type="ECO:0000256" key="2">
    <source>
        <dbReference type="ARBA" id="ARBA00022679"/>
    </source>
</evidence>
<dbReference type="SUPFAM" id="SSF53335">
    <property type="entry name" value="S-adenosyl-L-methionine-dependent methyltransferases"/>
    <property type="match status" value="1"/>
</dbReference>
<evidence type="ECO:0000256" key="4">
    <source>
        <dbReference type="ARBA" id="ARBA00022747"/>
    </source>
</evidence>
<dbReference type="PANTHER" id="PTHR10629:SF52">
    <property type="entry name" value="DNA (CYTOSINE-5)-METHYLTRANSFERASE 1"/>
    <property type="match status" value="1"/>
</dbReference>
<evidence type="ECO:0000313" key="10">
    <source>
        <dbReference type="Proteomes" id="UP000185511"/>
    </source>
</evidence>
<gene>
    <name evidence="9" type="ORF">UA74_13955</name>
</gene>
<dbReference type="EC" id="2.1.1.37" evidence="7"/>
<dbReference type="Proteomes" id="UP000185511">
    <property type="component" value="Chromosome"/>
</dbReference>
<sequence length="451" mass="48191">MTVRGARATAQTGSGPPRLDRTPGRRPLAARHIAGSAHAPGGAGPTRTTPDVAEESGRAGVGRLATRRNGGPTTGSVPRPAYDDAVPTMIDLFAGCGGMTGGFVAAGFDTALAVESNPYAAATYAANFGEDHVRPVDIATVPAAEVPSVDVVVGGPPCQGFSSLGSRDLADPRNQLWREYVRVVRAANPKVFVIENVDRFLSSPEFGLLRAEVDGGSLAGYTLTYGHLNAADYGVAQRRRRTIIIGSRVGPIALPDPTHGRGETEGGAASLLPWAGTRSRIAELPERPHTTELPKTTTTFFGRVFPGVFSGLDLHLGRRPTELSLRRYDSVPPGGGRFDVPRELLPRCWRDKPTGTTDVMGRMRWDAPSLTIRTEFFKPEKGQYLHPQWEADAPARRVNRPITHYEAALLQDFPADFRWCGTKAEIARQIGNAVPLGLARALAGQVSAALA</sequence>
<evidence type="ECO:0000313" key="9">
    <source>
        <dbReference type="EMBL" id="APU14849.1"/>
    </source>
</evidence>
<dbReference type="Pfam" id="PF00145">
    <property type="entry name" value="DNA_methylase"/>
    <property type="match status" value="2"/>
</dbReference>
<dbReference type="KEGG" id="acad:UA74_13955"/>
<accession>A0AAC9LEN0</accession>
<dbReference type="GO" id="GO:0032259">
    <property type="term" value="P:methylation"/>
    <property type="evidence" value="ECO:0007669"/>
    <property type="project" value="UniProtKB-KW"/>
</dbReference>
<dbReference type="GO" id="GO:0044027">
    <property type="term" value="P:negative regulation of gene expression via chromosomal CpG island methylation"/>
    <property type="evidence" value="ECO:0007669"/>
    <property type="project" value="TreeGrafter"/>
</dbReference>
<keyword evidence="2 5" id="KW-0808">Transferase</keyword>
<dbReference type="PANTHER" id="PTHR10629">
    <property type="entry name" value="CYTOSINE-SPECIFIC METHYLTRANSFERASE"/>
    <property type="match status" value="1"/>
</dbReference>
<evidence type="ECO:0000256" key="6">
    <source>
        <dbReference type="RuleBase" id="RU000416"/>
    </source>
</evidence>
<evidence type="ECO:0000256" key="5">
    <source>
        <dbReference type="PROSITE-ProRule" id="PRU01016"/>
    </source>
</evidence>
<dbReference type="AlphaFoldDB" id="A0AAC9LEN0"/>
<evidence type="ECO:0000256" key="3">
    <source>
        <dbReference type="ARBA" id="ARBA00022691"/>
    </source>
</evidence>
<name>A0AAC9LEN0_9PSEU</name>
<dbReference type="InterPro" id="IPR001525">
    <property type="entry name" value="C5_MeTfrase"/>
</dbReference>
<evidence type="ECO:0000256" key="1">
    <source>
        <dbReference type="ARBA" id="ARBA00022603"/>
    </source>
</evidence>